<dbReference type="PANTHER" id="PTHR37758">
    <property type="entry name" value="OS03G0334300 PROTEIN"/>
    <property type="match status" value="1"/>
</dbReference>
<dbReference type="Proteomes" id="UP001161247">
    <property type="component" value="Chromosome 1"/>
</dbReference>
<evidence type="ECO:0000256" key="1">
    <source>
        <dbReference type="SAM" id="MobiDB-lite"/>
    </source>
</evidence>
<name>A0AAV1C8G1_OLDCO</name>
<dbReference type="EMBL" id="OX459118">
    <property type="protein sequence ID" value="CAI9091901.1"/>
    <property type="molecule type" value="Genomic_DNA"/>
</dbReference>
<protein>
    <submittedName>
        <fullName evidence="2">OLC1v1027012C1</fullName>
    </submittedName>
</protein>
<gene>
    <name evidence="2" type="ORF">OLC1_LOCUS3707</name>
</gene>
<keyword evidence="3" id="KW-1185">Reference proteome</keyword>
<feature type="region of interest" description="Disordered" evidence="1">
    <location>
        <begin position="36"/>
        <end position="80"/>
    </location>
</feature>
<proteinExistence type="predicted"/>
<sequence>MEIPVAGVANSYSPVPSLFNGKYTKINSCLLPPSRMDRSWSSPIRQKRKEGVNCTKGASVSFPEEKQQQHFGDEDDDETTTITEEEVMSLGKLGDKCNEVSGGIAELLECLESEAIMGDDQGKQPTDYNRRAQIFDKSSRVFQSLKQNASSSAD</sequence>
<accession>A0AAV1C8G1</accession>
<dbReference type="PANTHER" id="PTHR37758:SF1">
    <property type="entry name" value="OS03G0334300 PROTEIN"/>
    <property type="match status" value="1"/>
</dbReference>
<organism evidence="2 3">
    <name type="scientific">Oldenlandia corymbosa var. corymbosa</name>
    <dbReference type="NCBI Taxonomy" id="529605"/>
    <lineage>
        <taxon>Eukaryota</taxon>
        <taxon>Viridiplantae</taxon>
        <taxon>Streptophyta</taxon>
        <taxon>Embryophyta</taxon>
        <taxon>Tracheophyta</taxon>
        <taxon>Spermatophyta</taxon>
        <taxon>Magnoliopsida</taxon>
        <taxon>eudicotyledons</taxon>
        <taxon>Gunneridae</taxon>
        <taxon>Pentapetalae</taxon>
        <taxon>asterids</taxon>
        <taxon>lamiids</taxon>
        <taxon>Gentianales</taxon>
        <taxon>Rubiaceae</taxon>
        <taxon>Rubioideae</taxon>
        <taxon>Spermacoceae</taxon>
        <taxon>Hedyotis-Oldenlandia complex</taxon>
        <taxon>Oldenlandia</taxon>
    </lineage>
</organism>
<dbReference type="GO" id="GO:0009507">
    <property type="term" value="C:chloroplast"/>
    <property type="evidence" value="ECO:0007669"/>
    <property type="project" value="TreeGrafter"/>
</dbReference>
<evidence type="ECO:0000313" key="3">
    <source>
        <dbReference type="Proteomes" id="UP001161247"/>
    </source>
</evidence>
<feature type="compositionally biased region" description="Basic and acidic residues" evidence="1">
    <location>
        <begin position="63"/>
        <end position="72"/>
    </location>
</feature>
<reference evidence="2" key="1">
    <citation type="submission" date="2023-03" db="EMBL/GenBank/DDBJ databases">
        <authorList>
            <person name="Julca I."/>
        </authorList>
    </citation>
    <scope>NUCLEOTIDE SEQUENCE</scope>
</reference>
<evidence type="ECO:0000313" key="2">
    <source>
        <dbReference type="EMBL" id="CAI9091901.1"/>
    </source>
</evidence>
<dbReference type="AlphaFoldDB" id="A0AAV1C8G1"/>